<dbReference type="InterPro" id="IPR050768">
    <property type="entry name" value="UPF0353/GerABKA_families"/>
</dbReference>
<comment type="similarity">
    <text evidence="1">Belongs to the GerABKA family.</text>
</comment>
<evidence type="ECO:0000256" key="2">
    <source>
        <dbReference type="ARBA" id="ARBA00023136"/>
    </source>
</evidence>
<reference evidence="4 5" key="1">
    <citation type="submission" date="2015-09" db="EMBL/GenBank/DDBJ databases">
        <title>Genome sequence of Oxobacter pfennigii DSM 3222.</title>
        <authorList>
            <person name="Poehlein A."/>
            <person name="Bengelsdorf F.R."/>
            <person name="Schiel-Bengelsdorf B."/>
            <person name="Duerre P."/>
            <person name="Daniel R."/>
        </authorList>
    </citation>
    <scope>NUCLEOTIDE SEQUENCE [LARGE SCALE GENOMIC DNA]</scope>
    <source>
        <strain evidence="4 5">DSM 3222</strain>
    </source>
</reference>
<dbReference type="Pfam" id="PF03323">
    <property type="entry name" value="GerA"/>
    <property type="match status" value="1"/>
</dbReference>
<protein>
    <submittedName>
        <fullName evidence="4">Spore germination protein B1</fullName>
    </submittedName>
</protein>
<dbReference type="PATRIC" id="fig|36849.3.peg.1753"/>
<dbReference type="Proteomes" id="UP000050326">
    <property type="component" value="Unassembled WGS sequence"/>
</dbReference>
<keyword evidence="2 3" id="KW-0472">Membrane</keyword>
<keyword evidence="3" id="KW-0812">Transmembrane</keyword>
<evidence type="ECO:0000313" key="5">
    <source>
        <dbReference type="Proteomes" id="UP000050326"/>
    </source>
</evidence>
<proteinExistence type="inferred from homology"/>
<dbReference type="GO" id="GO:0016020">
    <property type="term" value="C:membrane"/>
    <property type="evidence" value="ECO:0007669"/>
    <property type="project" value="InterPro"/>
</dbReference>
<dbReference type="InterPro" id="IPR004995">
    <property type="entry name" value="Spore_Ger"/>
</dbReference>
<comment type="caution">
    <text evidence="4">The sequence shown here is derived from an EMBL/GenBank/DDBJ whole genome shotgun (WGS) entry which is preliminary data.</text>
</comment>
<feature type="transmembrane region" description="Helical" evidence="3">
    <location>
        <begin position="444"/>
        <end position="468"/>
    </location>
</feature>
<dbReference type="EMBL" id="LKET01000029">
    <property type="protein sequence ID" value="KPU44578.1"/>
    <property type="molecule type" value="Genomic_DNA"/>
</dbReference>
<evidence type="ECO:0000256" key="1">
    <source>
        <dbReference type="ARBA" id="ARBA00005278"/>
    </source>
</evidence>
<evidence type="ECO:0000313" key="4">
    <source>
        <dbReference type="EMBL" id="KPU44578.1"/>
    </source>
</evidence>
<name>A0A0P8YBU5_9CLOT</name>
<dbReference type="GO" id="GO:0009847">
    <property type="term" value="P:spore germination"/>
    <property type="evidence" value="ECO:0007669"/>
    <property type="project" value="InterPro"/>
</dbReference>
<organism evidence="4 5">
    <name type="scientific">Oxobacter pfennigii</name>
    <dbReference type="NCBI Taxonomy" id="36849"/>
    <lineage>
        <taxon>Bacteria</taxon>
        <taxon>Bacillati</taxon>
        <taxon>Bacillota</taxon>
        <taxon>Clostridia</taxon>
        <taxon>Eubacteriales</taxon>
        <taxon>Clostridiaceae</taxon>
        <taxon>Oxobacter</taxon>
    </lineage>
</organism>
<dbReference type="RefSeq" id="WP_054874729.1">
    <property type="nucleotide sequence ID" value="NZ_LKET01000029.1"/>
</dbReference>
<dbReference type="PIRSF" id="PIRSF005690">
    <property type="entry name" value="GerBA"/>
    <property type="match status" value="1"/>
</dbReference>
<dbReference type="AlphaFoldDB" id="A0A0P8YBU5"/>
<feature type="transmembrane region" description="Helical" evidence="3">
    <location>
        <begin position="413"/>
        <end position="432"/>
    </location>
</feature>
<evidence type="ECO:0000256" key="3">
    <source>
        <dbReference type="SAM" id="Phobius"/>
    </source>
</evidence>
<gene>
    <name evidence="4" type="primary">gerBA_2</name>
    <name evidence="4" type="ORF">OXPF_16610</name>
</gene>
<dbReference type="PANTHER" id="PTHR22550:SF5">
    <property type="entry name" value="LEUCINE ZIPPER PROTEIN 4"/>
    <property type="match status" value="1"/>
</dbReference>
<keyword evidence="3" id="KW-1133">Transmembrane helix</keyword>
<dbReference type="PANTHER" id="PTHR22550">
    <property type="entry name" value="SPORE GERMINATION PROTEIN"/>
    <property type="match status" value="1"/>
</dbReference>
<sequence>MGIFDNIMKKFNGEDTKKSKERDEKAAIPKDVEKSVKALKEIFMDCDDIVYREFSVGEEQEFKMALICIDGLSDKMLINDFILEELMHAARDTKPNGESVKSRLFELTKRGTLAVTELKETDDLNEAITSILSADTVLFVDGYDKAIIIGTKMWPARNTSEPKAEGVVRGPSDGFVETMRFNTALVRRRIRDPRFKIKQKRVGVRSKTDIAVLYIDDIVNKDVLKRVFDRLNDIDIDGILESGYIEQLIEDNVFSPFPQVQATERPDTVAAAILEGRIGIIVDNSPFVLIVPATLSNLFISIEDYYQRWLVSSLVRGIRLAAGIMSFTLPSLYIAITSYQPDIIPTRFALAIAGSREGVPFPAFIEAFLMEITLELLREAGVRLPDPLGATIGIVGGIVIGQAAVTAKIVSPIMVIIVSLTTISSFIIPNYGVTTGFRILKFGLMIFASVLGLYGIMLGIILLLIHLVNLKSFGVPYLAPFVSSKARDFKDSVVRFPISTFIYRPEYLHVNNKKRMKKMSLRNKYDYSSGRNEE</sequence>
<dbReference type="STRING" id="36849.OXPF_16610"/>
<keyword evidence="5" id="KW-1185">Reference proteome</keyword>
<accession>A0A0P8YBU5</accession>